<dbReference type="Pfam" id="PF04070">
    <property type="entry name" value="DUF378"/>
    <property type="match status" value="1"/>
</dbReference>
<dbReference type="PANTHER" id="PTHR37304:SF1">
    <property type="entry name" value="MEMBRANE PROTEIN"/>
    <property type="match status" value="1"/>
</dbReference>
<organism evidence="1 2">
    <name type="scientific">Luteimonas yindakuii</name>
    <dbReference type="NCBI Taxonomy" id="2565782"/>
    <lineage>
        <taxon>Bacteria</taxon>
        <taxon>Pseudomonadati</taxon>
        <taxon>Pseudomonadota</taxon>
        <taxon>Gammaproteobacteria</taxon>
        <taxon>Lysobacterales</taxon>
        <taxon>Lysobacteraceae</taxon>
        <taxon>Luteimonas</taxon>
    </lineage>
</organism>
<reference evidence="1 2" key="1">
    <citation type="submission" date="2019-01" db="EMBL/GenBank/DDBJ databases">
        <authorList>
            <person name="Zhang S."/>
        </authorList>
    </citation>
    <scope>NUCLEOTIDE SEQUENCE [LARGE SCALE GENOMIC DNA]</scope>
    <source>
        <strain evidence="1 2">1626</strain>
    </source>
</reference>
<evidence type="ECO:0000313" key="2">
    <source>
        <dbReference type="Proteomes" id="UP000298681"/>
    </source>
</evidence>
<accession>A0A4Z1RHV9</accession>
<sequence length="75" mass="7947">MKTLNLVTLALVIIGGINWGLVGVAQFDLVAAIFGGQDALLARVVYTLVGLSALWQIMPLMRAGSTGEVHAQARR</sequence>
<dbReference type="OrthoDB" id="9812136at2"/>
<proteinExistence type="predicted"/>
<dbReference type="AlphaFoldDB" id="A0A4Z1RHV9"/>
<name>A0A4Z1RHV9_9GAMM</name>
<dbReference type="InterPro" id="IPR007211">
    <property type="entry name" value="DUF378"/>
</dbReference>
<protein>
    <submittedName>
        <fullName evidence="1">DUF378 domain-containing protein</fullName>
    </submittedName>
</protein>
<dbReference type="PANTHER" id="PTHR37304">
    <property type="entry name" value="MEMBRANE PROTEIN-RELATED"/>
    <property type="match status" value="1"/>
</dbReference>
<dbReference type="EMBL" id="SPUH01000002">
    <property type="protein sequence ID" value="TKS53231.1"/>
    <property type="molecule type" value="Genomic_DNA"/>
</dbReference>
<keyword evidence="2" id="KW-1185">Reference proteome</keyword>
<evidence type="ECO:0000313" key="1">
    <source>
        <dbReference type="EMBL" id="TKS53231.1"/>
    </source>
</evidence>
<gene>
    <name evidence="1" type="ORF">E4582_13720</name>
</gene>
<dbReference type="RefSeq" id="WP_134675351.1">
    <property type="nucleotide sequence ID" value="NZ_CP039383.2"/>
</dbReference>
<comment type="caution">
    <text evidence="1">The sequence shown here is derived from an EMBL/GenBank/DDBJ whole genome shotgun (WGS) entry which is preliminary data.</text>
</comment>
<dbReference type="Proteomes" id="UP000298681">
    <property type="component" value="Unassembled WGS sequence"/>
</dbReference>